<dbReference type="Proteomes" id="UP001061361">
    <property type="component" value="Chromosome"/>
</dbReference>
<dbReference type="Pfam" id="PF09968">
    <property type="entry name" value="DUF2202"/>
    <property type="match status" value="1"/>
</dbReference>
<keyword evidence="4" id="KW-1185">Reference proteome</keyword>
<keyword evidence="1" id="KW-0732">Signal</keyword>
<reference evidence="3" key="1">
    <citation type="submission" date="2022-08" db="EMBL/GenBank/DDBJ databases">
        <title>Genome Sequence of the sulphate-reducing bacterium, Pseudodesulfovibrio portus JCM14722.</title>
        <authorList>
            <person name="Kondo R."/>
            <person name="Kataoka T."/>
        </authorList>
    </citation>
    <scope>NUCLEOTIDE SEQUENCE</scope>
    <source>
        <strain evidence="3">JCM 14722</strain>
    </source>
</reference>
<dbReference type="InterPro" id="IPR019243">
    <property type="entry name" value="DUF2202"/>
</dbReference>
<dbReference type="CDD" id="cd01048">
    <property type="entry name" value="Ferritin_like_AB2"/>
    <property type="match status" value="1"/>
</dbReference>
<protein>
    <recommendedName>
        <fullName evidence="2">DUF2202 domain-containing protein</fullName>
    </recommendedName>
</protein>
<evidence type="ECO:0000256" key="1">
    <source>
        <dbReference type="SAM" id="SignalP"/>
    </source>
</evidence>
<proteinExistence type="predicted"/>
<dbReference type="Gene3D" id="1.20.1260.10">
    <property type="match status" value="1"/>
</dbReference>
<accession>A0ABM8APZ5</accession>
<dbReference type="SUPFAM" id="SSF47240">
    <property type="entry name" value="Ferritin-like"/>
    <property type="match status" value="1"/>
</dbReference>
<feature type="domain" description="DUF2202" evidence="2">
    <location>
        <begin position="50"/>
        <end position="208"/>
    </location>
</feature>
<dbReference type="EMBL" id="AP026708">
    <property type="protein sequence ID" value="BDQ33484.1"/>
    <property type="molecule type" value="Genomic_DNA"/>
</dbReference>
<evidence type="ECO:0000259" key="2">
    <source>
        <dbReference type="Pfam" id="PF09968"/>
    </source>
</evidence>
<evidence type="ECO:0000313" key="3">
    <source>
        <dbReference type="EMBL" id="BDQ33484.1"/>
    </source>
</evidence>
<dbReference type="RefSeq" id="WP_264983539.1">
    <property type="nucleotide sequence ID" value="NZ_AP026708.1"/>
</dbReference>
<dbReference type="InterPro" id="IPR009078">
    <property type="entry name" value="Ferritin-like_SF"/>
</dbReference>
<gene>
    <name evidence="3" type="ORF">JCM14722_10260</name>
</gene>
<sequence length="223" mass="24495">MKISRSIVPALVVALILSLPALARAAGHGADGRMESYAASLPAEPLSHAEKEGLAFMFEEEKLARDVYAAMDTAWNDRIFSNIASSEQQHMDSIRTLLVKYGLPVPADTPGQFDDPLIRELFEELTGAGRKSLTDGLRVGATIEDLDIADLKSRLADADNRDIRVVYQNLMKGSRNHLRSFSARLDAAGAPYEARHLRPSEVRAIVTSPNERGMLDENGRPVR</sequence>
<dbReference type="InterPro" id="IPR012347">
    <property type="entry name" value="Ferritin-like"/>
</dbReference>
<feature type="signal peptide" evidence="1">
    <location>
        <begin position="1"/>
        <end position="25"/>
    </location>
</feature>
<evidence type="ECO:0000313" key="4">
    <source>
        <dbReference type="Proteomes" id="UP001061361"/>
    </source>
</evidence>
<organism evidence="3 4">
    <name type="scientific">Pseudodesulfovibrio portus</name>
    <dbReference type="NCBI Taxonomy" id="231439"/>
    <lineage>
        <taxon>Bacteria</taxon>
        <taxon>Pseudomonadati</taxon>
        <taxon>Thermodesulfobacteriota</taxon>
        <taxon>Desulfovibrionia</taxon>
        <taxon>Desulfovibrionales</taxon>
        <taxon>Desulfovibrionaceae</taxon>
    </lineage>
</organism>
<feature type="chain" id="PRO_5046848742" description="DUF2202 domain-containing protein" evidence="1">
    <location>
        <begin position="26"/>
        <end position="223"/>
    </location>
</feature>
<name>A0ABM8APZ5_9BACT</name>